<evidence type="ECO:0000313" key="1">
    <source>
        <dbReference type="EMBL" id="MDR6218210.1"/>
    </source>
</evidence>
<dbReference type="EMBL" id="JAVDQK010000004">
    <property type="protein sequence ID" value="MDR6218210.1"/>
    <property type="molecule type" value="Genomic_DNA"/>
</dbReference>
<accession>A0AAE4BLP1</accession>
<proteinExistence type="predicted"/>
<evidence type="ECO:0000313" key="2">
    <source>
        <dbReference type="Proteomes" id="UP001185331"/>
    </source>
</evidence>
<gene>
    <name evidence="1" type="ORF">J2Y00_001773</name>
</gene>
<dbReference type="RefSeq" id="WP_309854432.1">
    <property type="nucleotide sequence ID" value="NZ_JAVDQJ010000005.1"/>
</dbReference>
<dbReference type="AlphaFoldDB" id="A0AAE4BLP1"/>
<dbReference type="Proteomes" id="UP001185331">
    <property type="component" value="Unassembled WGS sequence"/>
</dbReference>
<protein>
    <submittedName>
        <fullName evidence="1">Uncharacterized protein</fullName>
    </submittedName>
</protein>
<comment type="caution">
    <text evidence="1">The sequence shown here is derived from an EMBL/GenBank/DDBJ whole genome shotgun (WGS) entry which is preliminary data.</text>
</comment>
<reference evidence="1" key="1">
    <citation type="submission" date="2023-07" db="EMBL/GenBank/DDBJ databases">
        <title>Sorghum-associated microbial communities from plants grown in Nebraska, USA.</title>
        <authorList>
            <person name="Schachtman D."/>
        </authorList>
    </citation>
    <scope>NUCLEOTIDE SEQUENCE</scope>
    <source>
        <strain evidence="1">BE330</strain>
    </source>
</reference>
<organism evidence="1 2">
    <name type="scientific">Deinococcus soli</name>
    <name type="common">ex Cha et al. 2016</name>
    <dbReference type="NCBI Taxonomy" id="1309411"/>
    <lineage>
        <taxon>Bacteria</taxon>
        <taxon>Thermotogati</taxon>
        <taxon>Deinococcota</taxon>
        <taxon>Deinococci</taxon>
        <taxon>Deinococcales</taxon>
        <taxon>Deinococcaceae</taxon>
        <taxon>Deinococcus</taxon>
    </lineage>
</organism>
<name>A0AAE4BLP1_9DEIO</name>
<sequence>MPTSSAPADPARALRRAWNSLRPTAEKQRYHHVFEQAVTALQDRATPLSHEQACWLDRQLRRAGTGPHGVFVLAAAPATLLRSATPTPLIN</sequence>